<dbReference type="GO" id="GO:0019509">
    <property type="term" value="P:L-methionine salvage from methylthioadenosine"/>
    <property type="evidence" value="ECO:0007669"/>
    <property type="project" value="TreeGrafter"/>
</dbReference>
<dbReference type="NCBIfam" id="TIGR01694">
    <property type="entry name" value="MTAP"/>
    <property type="match status" value="1"/>
</dbReference>
<name>A0A369URX6_9GAMM</name>
<feature type="binding site" evidence="3">
    <location>
        <position position="207"/>
    </location>
    <ligand>
        <name>phosphate</name>
        <dbReference type="ChEBI" id="CHEBI:43474"/>
    </ligand>
</feature>
<comment type="function">
    <text evidence="3">Catalyzes the reversible phosphorylation of S-methyl-5'-thioinosine (MTI) to hypoxanthine and 5-methylthioribose-1-phosphate. Involved in the breakdown of S-methyl-5'-thioadenosine (MTA), a major by-product of polyamine biosynthesis. Catabolism of (MTA) occurs via deamination to MTI and phosphorolysis to hypoxanthine.</text>
</comment>
<evidence type="ECO:0000259" key="4">
    <source>
        <dbReference type="Pfam" id="PF01048"/>
    </source>
</evidence>
<dbReference type="GO" id="GO:0006166">
    <property type="term" value="P:purine ribonucleoside salvage"/>
    <property type="evidence" value="ECO:0007669"/>
    <property type="project" value="UniProtKB-UniRule"/>
</dbReference>
<dbReference type="EMBL" id="QQAH01000001">
    <property type="protein sequence ID" value="RDD83271.1"/>
    <property type="molecule type" value="Genomic_DNA"/>
</dbReference>
<feature type="binding site" evidence="3">
    <location>
        <position position="206"/>
    </location>
    <ligand>
        <name>substrate</name>
    </ligand>
</feature>
<dbReference type="PANTHER" id="PTHR42679:SF2">
    <property type="entry name" value="S-METHYL-5'-THIOADENOSINE PHOSPHORYLASE"/>
    <property type="match status" value="1"/>
</dbReference>
<dbReference type="Pfam" id="PF01048">
    <property type="entry name" value="PNP_UDP_1"/>
    <property type="match status" value="1"/>
</dbReference>
<comment type="caution">
    <text evidence="3">Lacks conserved residue(s) required for the propagation of feature annotation.</text>
</comment>
<dbReference type="InterPro" id="IPR010044">
    <property type="entry name" value="MTAP"/>
</dbReference>
<comment type="catalytic activity">
    <reaction evidence="3">
        <text>S-methyl-5'-thioinosine + phosphate = 5-(methylsulfanyl)-alpha-D-ribose 1-phosphate + hypoxanthine</text>
        <dbReference type="Rhea" id="RHEA:30643"/>
        <dbReference type="ChEBI" id="CHEBI:17368"/>
        <dbReference type="ChEBI" id="CHEBI:43474"/>
        <dbReference type="ChEBI" id="CHEBI:48595"/>
        <dbReference type="ChEBI" id="CHEBI:58533"/>
        <dbReference type="EC" id="2.4.2.44"/>
    </reaction>
</comment>
<dbReference type="OrthoDB" id="1523230at2"/>
<dbReference type="PROSITE" id="PS01240">
    <property type="entry name" value="PNP_MTAP_2"/>
    <property type="match status" value="1"/>
</dbReference>
<comment type="subunit">
    <text evidence="3">Homotrimer.</text>
</comment>
<comment type="caution">
    <text evidence="5">The sequence shown here is derived from an EMBL/GenBank/DDBJ whole genome shotgun (WGS) entry which is preliminary data.</text>
</comment>
<dbReference type="NCBIfam" id="NF006599">
    <property type="entry name" value="PRK09136.1"/>
    <property type="match status" value="1"/>
</dbReference>
<evidence type="ECO:0000256" key="3">
    <source>
        <dbReference type="HAMAP-Rule" id="MF_01963"/>
    </source>
</evidence>
<feature type="domain" description="Nucleoside phosphorylase" evidence="4">
    <location>
        <begin position="25"/>
        <end position="265"/>
    </location>
</feature>
<dbReference type="InterPro" id="IPR018099">
    <property type="entry name" value="Purine_phosphorylase-2_CS"/>
</dbReference>
<evidence type="ECO:0000256" key="1">
    <source>
        <dbReference type="ARBA" id="ARBA00022676"/>
    </source>
</evidence>
<proteinExistence type="inferred from homology"/>
<dbReference type="EC" id="2.4.2.44" evidence="3"/>
<dbReference type="GO" id="GO:0017061">
    <property type="term" value="F:S-methyl-5-thioadenosine phosphorylase activity"/>
    <property type="evidence" value="ECO:0007669"/>
    <property type="project" value="InterPro"/>
</dbReference>
<evidence type="ECO:0000313" key="6">
    <source>
        <dbReference type="Proteomes" id="UP000253782"/>
    </source>
</evidence>
<feature type="binding site" evidence="3">
    <location>
        <begin position="230"/>
        <end position="232"/>
    </location>
    <ligand>
        <name>substrate</name>
    </ligand>
</feature>
<dbReference type="InterPro" id="IPR000845">
    <property type="entry name" value="Nucleoside_phosphorylase_d"/>
</dbReference>
<evidence type="ECO:0000313" key="5">
    <source>
        <dbReference type="EMBL" id="RDD83271.1"/>
    </source>
</evidence>
<dbReference type="Proteomes" id="UP000253782">
    <property type="component" value="Unassembled WGS sequence"/>
</dbReference>
<feature type="binding site" evidence="3">
    <location>
        <begin position="73"/>
        <end position="74"/>
    </location>
    <ligand>
        <name>phosphate</name>
        <dbReference type="ChEBI" id="CHEBI:43474"/>
    </ligand>
</feature>
<dbReference type="Gene3D" id="3.40.50.1580">
    <property type="entry name" value="Nucleoside phosphorylase domain"/>
    <property type="match status" value="1"/>
</dbReference>
<evidence type="ECO:0000256" key="2">
    <source>
        <dbReference type="ARBA" id="ARBA00022679"/>
    </source>
</evidence>
<dbReference type="CDD" id="cd09010">
    <property type="entry name" value="MTAP_SsMTAPII_like_MTIP"/>
    <property type="match status" value="1"/>
</dbReference>
<protein>
    <recommendedName>
        <fullName evidence="3">Probable S-methyl-5'-thioinosine phosphorylase</fullName>
        <ecNumber evidence="3">2.4.2.44</ecNumber>
    </recommendedName>
    <alternativeName>
        <fullName evidence="3">5'-methylthioinosine phosphorylase</fullName>
        <shortName evidence="3">MTI phosphorylase</shortName>
        <shortName evidence="3">MTIP</shortName>
    </alternativeName>
</protein>
<dbReference type="UniPathway" id="UPA00606"/>
<organism evidence="5 6">
    <name type="scientific">Dyella tabacisoli</name>
    <dbReference type="NCBI Taxonomy" id="2282381"/>
    <lineage>
        <taxon>Bacteria</taxon>
        <taxon>Pseudomonadati</taxon>
        <taxon>Pseudomonadota</taxon>
        <taxon>Gammaproteobacteria</taxon>
        <taxon>Lysobacterales</taxon>
        <taxon>Rhodanobacteraceae</taxon>
        <taxon>Dyella</taxon>
    </lineage>
</organism>
<sequence length="267" mass="28765">MPRVSPRCVPDLLWQRRTYIVTIDLAVIGGSGLYKFPGLEHTERHALDTPYGPASGDVVVGDFAGRRVAFLARHGESHSLPPHRVNYRANLWALHSLGARRVIGVNAVGGIRTDMGPRVLVVPDQIIDYTHGRYTSYCDVDGAEVKHIDFSEPYTESLRRALITAAGQAGRAVIDGGCYGATQGPRLETRAEIARMKRDGCDLVGMTGMPEATLARELEIDYACLALVANFAAGCGDEAEISIEEIFAHLAAATAEVPAILAALLKS</sequence>
<dbReference type="PANTHER" id="PTHR42679">
    <property type="entry name" value="S-METHYL-5'-THIOADENOSINE PHOSPHORYLASE"/>
    <property type="match status" value="1"/>
</dbReference>
<comment type="miscellaneous">
    <text evidence="3">Although this enzyme belongs to the family of MTA phosphorylases based on sequence homology, it has been shown that conserved amino acid substitutions in the substrate binding pocket convert the substrate specificity of this enzyme from 6-aminopurines to 6-oxopurines.</text>
</comment>
<keyword evidence="1 3" id="KW-0328">Glycosyltransferase</keyword>
<accession>A0A369URX6</accession>
<feature type="site" description="Important for substrate specificity" evidence="3">
    <location>
        <position position="188"/>
    </location>
</feature>
<dbReference type="AlphaFoldDB" id="A0A369URX6"/>
<feature type="site" description="Important for substrate specificity" evidence="3">
    <location>
        <position position="243"/>
    </location>
</feature>
<dbReference type="GO" id="GO:0005829">
    <property type="term" value="C:cytosol"/>
    <property type="evidence" value="ECO:0007669"/>
    <property type="project" value="TreeGrafter"/>
</dbReference>
<comment type="similarity">
    <text evidence="3">Belongs to the PNP/MTAP phosphorylase family. MTAP subfamily.</text>
</comment>
<dbReference type="HAMAP" id="MF_01963">
    <property type="entry name" value="MTAP"/>
    <property type="match status" value="1"/>
</dbReference>
<comment type="pathway">
    <text evidence="3">Purine metabolism; purine nucleoside salvage.</text>
</comment>
<dbReference type="InterPro" id="IPR035994">
    <property type="entry name" value="Nucleoside_phosphorylase_sf"/>
</dbReference>
<keyword evidence="2 3" id="KW-0808">Transferase</keyword>
<gene>
    <name evidence="5" type="ORF">DVJ77_01320</name>
</gene>
<reference evidence="5 6" key="1">
    <citation type="submission" date="2018-07" db="EMBL/GenBank/DDBJ databases">
        <title>Dyella tabacisoli L4-6T, whole genome shotgun sequence.</title>
        <authorList>
            <person name="Zhou X.-K."/>
            <person name="Li W.-J."/>
            <person name="Duan Y.-Q."/>
        </authorList>
    </citation>
    <scope>NUCLEOTIDE SEQUENCE [LARGE SCALE GENOMIC DNA]</scope>
    <source>
        <strain evidence="5 6">L4-6</strain>
    </source>
</reference>
<keyword evidence="3" id="KW-0660">Purine salvage</keyword>
<feature type="binding site" evidence="3">
    <location>
        <position position="31"/>
    </location>
    <ligand>
        <name>phosphate</name>
        <dbReference type="ChEBI" id="CHEBI:43474"/>
    </ligand>
</feature>
<keyword evidence="6" id="KW-1185">Reference proteome</keyword>
<dbReference type="SUPFAM" id="SSF53167">
    <property type="entry name" value="Purine and uridine phosphorylases"/>
    <property type="match status" value="1"/>
</dbReference>